<sequence length="62" mass="6028">MFAGGRDGVFAGEPTGTLDSPAGDETVARDPVAAAHADEVVVLADRLLIVGPVGLGDGAPVG</sequence>
<accession>A0A7G7BTR9</accession>
<dbReference type="Proteomes" id="UP000515307">
    <property type="component" value="Chromosome"/>
</dbReference>
<organism evidence="2 3">
    <name type="scientific">Streptomyces finlayi</name>
    <dbReference type="NCBI Taxonomy" id="67296"/>
    <lineage>
        <taxon>Bacteria</taxon>
        <taxon>Bacillati</taxon>
        <taxon>Actinomycetota</taxon>
        <taxon>Actinomycetes</taxon>
        <taxon>Kitasatosporales</taxon>
        <taxon>Streptomycetaceae</taxon>
        <taxon>Streptomyces</taxon>
    </lineage>
</organism>
<gene>
    <name evidence="2" type="ORF">F0344_32715</name>
</gene>
<dbReference type="AlphaFoldDB" id="A0A7G7BTR9"/>
<evidence type="ECO:0000256" key="1">
    <source>
        <dbReference type="SAM" id="MobiDB-lite"/>
    </source>
</evidence>
<reference evidence="3" key="1">
    <citation type="submission" date="2019-10" db="EMBL/GenBank/DDBJ databases">
        <title>Antimicrobial potential of Antarctic Bacteria.</title>
        <authorList>
            <person name="Benaud N."/>
            <person name="Edwards R.J."/>
            <person name="Ferrari B.C."/>
        </authorList>
    </citation>
    <scope>NUCLEOTIDE SEQUENCE [LARGE SCALE GENOMIC DNA]</scope>
    <source>
        <strain evidence="3">NBSH44</strain>
    </source>
</reference>
<name>A0A7G7BTR9_9ACTN</name>
<evidence type="ECO:0000313" key="2">
    <source>
        <dbReference type="EMBL" id="QNE78734.1"/>
    </source>
</evidence>
<protein>
    <submittedName>
        <fullName evidence="2">Uncharacterized protein</fullName>
    </submittedName>
</protein>
<proteinExistence type="predicted"/>
<dbReference type="KEGG" id="sfiy:F0344_32715"/>
<evidence type="ECO:0000313" key="3">
    <source>
        <dbReference type="Proteomes" id="UP000515307"/>
    </source>
</evidence>
<feature type="region of interest" description="Disordered" evidence="1">
    <location>
        <begin position="1"/>
        <end position="25"/>
    </location>
</feature>
<dbReference type="EMBL" id="CP045702">
    <property type="protein sequence ID" value="QNE78734.1"/>
    <property type="molecule type" value="Genomic_DNA"/>
</dbReference>
<keyword evidence="3" id="KW-1185">Reference proteome</keyword>